<dbReference type="Proteomes" id="UP000317010">
    <property type="component" value="Unassembled WGS sequence"/>
</dbReference>
<comment type="caution">
    <text evidence="2">The sequence shown here is derived from an EMBL/GenBank/DDBJ whole genome shotgun (WGS) entry which is preliminary data.</text>
</comment>
<evidence type="ECO:0000313" key="2">
    <source>
        <dbReference type="EMBL" id="TWI98767.1"/>
    </source>
</evidence>
<name>A0A562TYY1_9SPHI</name>
<reference evidence="2 3" key="1">
    <citation type="submission" date="2019-07" db="EMBL/GenBank/DDBJ databases">
        <title>Genomic Encyclopedia of Archaeal and Bacterial Type Strains, Phase II (KMG-II): from individual species to whole genera.</title>
        <authorList>
            <person name="Goeker M."/>
        </authorList>
    </citation>
    <scope>NUCLEOTIDE SEQUENCE [LARGE SCALE GENOMIC DNA]</scope>
    <source>
        <strain evidence="2 3">ATCC BAA-1854</strain>
    </source>
</reference>
<feature type="domain" description="TtsA-like Glycoside hydrolase family 108" evidence="1">
    <location>
        <begin position="9"/>
        <end position="106"/>
    </location>
</feature>
<accession>A0A562TYY1</accession>
<dbReference type="InterPro" id="IPR008565">
    <property type="entry name" value="TtsA-like_GH18_dom"/>
</dbReference>
<gene>
    <name evidence="2" type="ORF">JN11_02955</name>
</gene>
<keyword evidence="2" id="KW-0378">Hydrolase</keyword>
<dbReference type="OrthoDB" id="672438at2"/>
<evidence type="ECO:0000259" key="1">
    <source>
        <dbReference type="Pfam" id="PF05838"/>
    </source>
</evidence>
<keyword evidence="3" id="KW-1185">Reference proteome</keyword>
<organism evidence="2 3">
    <name type="scientific">Mucilaginibacter frigoritolerans</name>
    <dbReference type="NCBI Taxonomy" id="652788"/>
    <lineage>
        <taxon>Bacteria</taxon>
        <taxon>Pseudomonadati</taxon>
        <taxon>Bacteroidota</taxon>
        <taxon>Sphingobacteriia</taxon>
        <taxon>Sphingobacteriales</taxon>
        <taxon>Sphingobacteriaceae</taxon>
        <taxon>Mucilaginibacter</taxon>
    </lineage>
</organism>
<dbReference type="RefSeq" id="WP_144913698.1">
    <property type="nucleotide sequence ID" value="NZ_VLLI01000008.1"/>
</dbReference>
<dbReference type="Pfam" id="PF05838">
    <property type="entry name" value="Glyco_hydro_108"/>
    <property type="match status" value="1"/>
</dbReference>
<dbReference type="AlphaFoldDB" id="A0A562TYY1"/>
<sequence>MAEFITAFNITMQTEGGYNPGDGEAETYMGIDRSQNSGWSGWNVIDSVKAANPGASVSTLNTIFQANTDLQTDIQQFYKVNYWDTLQLDTVNDQQVANALFDCSVNPCIITASKAAQMACNTVIQKSVGVDGSVGPLTIGSINSLPPNLYLTAFNGIRVANYYERIRLTPANQQWLSSWLGRCKSYAEPNA</sequence>
<dbReference type="GO" id="GO:0016787">
    <property type="term" value="F:hydrolase activity"/>
    <property type="evidence" value="ECO:0007669"/>
    <property type="project" value="UniProtKB-KW"/>
</dbReference>
<evidence type="ECO:0000313" key="3">
    <source>
        <dbReference type="Proteomes" id="UP000317010"/>
    </source>
</evidence>
<protein>
    <submittedName>
        <fullName evidence="2">Glycosyl hydrolase family 108</fullName>
    </submittedName>
</protein>
<dbReference type="Gene3D" id="1.20.141.10">
    <property type="entry name" value="Chitosanase, subunit A, domain 1"/>
    <property type="match status" value="1"/>
</dbReference>
<dbReference type="SUPFAM" id="SSF53955">
    <property type="entry name" value="Lysozyme-like"/>
    <property type="match status" value="1"/>
</dbReference>
<dbReference type="InterPro" id="IPR023346">
    <property type="entry name" value="Lysozyme-like_dom_sf"/>
</dbReference>
<dbReference type="EMBL" id="VLLI01000008">
    <property type="protein sequence ID" value="TWI98767.1"/>
    <property type="molecule type" value="Genomic_DNA"/>
</dbReference>
<proteinExistence type="predicted"/>